<evidence type="ECO:0000313" key="1">
    <source>
        <dbReference type="EMBL" id="KJP85146.1"/>
    </source>
</evidence>
<keyword evidence="2" id="KW-1185">Reference proteome</keyword>
<dbReference type="RefSeq" id="XP_012338236.1">
    <property type="nucleotide sequence ID" value="XM_012482813.1"/>
</dbReference>
<protein>
    <submittedName>
        <fullName evidence="1">Uncharacterized protein</fullName>
    </submittedName>
</protein>
<accession>A0A0D9QHH2</accession>
<dbReference type="EMBL" id="KQ001744">
    <property type="protein sequence ID" value="KJP85146.1"/>
    <property type="molecule type" value="Genomic_DNA"/>
</dbReference>
<name>A0A0D9QHH2_PLAFR</name>
<dbReference type="GeneID" id="24270525"/>
<sequence>MEESLSDRYFSFRNNLKQRNTSQRFFDWILNYPLFNEIRNSNLSNRFSSLCINDGQNFYPKQTQPTVKRRISNKKDSSVPISEPNELTTNLIKNGIRQEDYSLIVNNKFYLKIIKRSEKIYKTYNDDIKDERKKKKIFEKVKQKYFKKKENSEMYNIPPVIPVNYSARKKKKKNFG</sequence>
<dbReference type="Proteomes" id="UP000054561">
    <property type="component" value="Unassembled WGS sequence"/>
</dbReference>
<dbReference type="OrthoDB" id="660555at2759"/>
<gene>
    <name evidence="1" type="ORF">AK88_05211</name>
</gene>
<organism evidence="1 2">
    <name type="scientific">Plasmodium fragile</name>
    <dbReference type="NCBI Taxonomy" id="5857"/>
    <lineage>
        <taxon>Eukaryota</taxon>
        <taxon>Sar</taxon>
        <taxon>Alveolata</taxon>
        <taxon>Apicomplexa</taxon>
        <taxon>Aconoidasida</taxon>
        <taxon>Haemosporida</taxon>
        <taxon>Plasmodiidae</taxon>
        <taxon>Plasmodium</taxon>
        <taxon>Plasmodium (Plasmodium)</taxon>
    </lineage>
</organism>
<proteinExistence type="predicted"/>
<reference evidence="1 2" key="1">
    <citation type="submission" date="2014-03" db="EMBL/GenBank/DDBJ databases">
        <title>The Genome Sequence of Plasmodium fragile nilgiri.</title>
        <authorList>
            <consortium name="The Broad Institute Genomics Platform"/>
            <consortium name="The Broad Institute Genome Sequencing Center for Infectious Disease"/>
            <person name="Neafsey D."/>
            <person name="Duraisingh M."/>
            <person name="Young S.K."/>
            <person name="Zeng Q."/>
            <person name="Gargeya S."/>
            <person name="Abouelleil A."/>
            <person name="Alvarado L."/>
            <person name="Chapman S.B."/>
            <person name="Gainer-Dewar J."/>
            <person name="Goldberg J."/>
            <person name="Griggs A."/>
            <person name="Gujja S."/>
            <person name="Hansen M."/>
            <person name="Howarth C."/>
            <person name="Imamovic A."/>
            <person name="Larimer J."/>
            <person name="Pearson M."/>
            <person name="Poon T.W."/>
            <person name="Priest M."/>
            <person name="Roberts A."/>
            <person name="Saif S."/>
            <person name="Shea T."/>
            <person name="Sykes S."/>
            <person name="Wortman J."/>
            <person name="Nusbaum C."/>
            <person name="Birren B."/>
        </authorList>
    </citation>
    <scope>NUCLEOTIDE SEQUENCE [LARGE SCALE GENOMIC DNA]</scope>
    <source>
        <strain evidence="2">nilgiri</strain>
    </source>
</reference>
<evidence type="ECO:0000313" key="2">
    <source>
        <dbReference type="Proteomes" id="UP000054561"/>
    </source>
</evidence>
<dbReference type="AlphaFoldDB" id="A0A0D9QHH2"/>
<dbReference type="VEuPathDB" id="PlasmoDB:AK88_05211"/>